<name>A0A8H5X869_9HYPO</name>
<evidence type="ECO:0000313" key="2">
    <source>
        <dbReference type="EMBL" id="KAF5684918.1"/>
    </source>
</evidence>
<feature type="domain" description="2EXR" evidence="1">
    <location>
        <begin position="6"/>
        <end position="93"/>
    </location>
</feature>
<keyword evidence="3" id="KW-1185">Reference proteome</keyword>
<comment type="caution">
    <text evidence="2">The sequence shown here is derived from an EMBL/GenBank/DDBJ whole genome shotgun (WGS) entry which is preliminary data.</text>
</comment>
<dbReference type="InterPro" id="IPR045518">
    <property type="entry name" value="2EXR"/>
</dbReference>
<dbReference type="Pfam" id="PF20150">
    <property type="entry name" value="2EXR"/>
    <property type="match status" value="1"/>
</dbReference>
<protein>
    <recommendedName>
        <fullName evidence="1">2EXR domain-containing protein</fullName>
    </recommendedName>
</protein>
<dbReference type="PANTHER" id="PTHR35910:SF1">
    <property type="entry name" value="2EXR DOMAIN-CONTAINING PROTEIN"/>
    <property type="match status" value="1"/>
</dbReference>
<dbReference type="PANTHER" id="PTHR35910">
    <property type="entry name" value="2EXR DOMAIN-CONTAINING PROTEIN"/>
    <property type="match status" value="1"/>
</dbReference>
<accession>A0A8H5X869</accession>
<gene>
    <name evidence="2" type="ORF">FDENT_6489</name>
</gene>
<evidence type="ECO:0000313" key="3">
    <source>
        <dbReference type="Proteomes" id="UP000562682"/>
    </source>
</evidence>
<dbReference type="EMBL" id="JAAOAK010000172">
    <property type="protein sequence ID" value="KAF5684918.1"/>
    <property type="molecule type" value="Genomic_DNA"/>
</dbReference>
<proteinExistence type="predicted"/>
<evidence type="ECO:0000259" key="1">
    <source>
        <dbReference type="Pfam" id="PF20150"/>
    </source>
</evidence>
<organism evidence="2 3">
    <name type="scientific">Fusarium denticulatum</name>
    <dbReference type="NCBI Taxonomy" id="48507"/>
    <lineage>
        <taxon>Eukaryota</taxon>
        <taxon>Fungi</taxon>
        <taxon>Dikarya</taxon>
        <taxon>Ascomycota</taxon>
        <taxon>Pezizomycotina</taxon>
        <taxon>Sordariomycetes</taxon>
        <taxon>Hypocreomycetidae</taxon>
        <taxon>Hypocreales</taxon>
        <taxon>Nectriaceae</taxon>
        <taxon>Fusarium</taxon>
        <taxon>Fusarium fujikuroi species complex</taxon>
    </lineage>
</organism>
<reference evidence="2 3" key="1">
    <citation type="submission" date="2020-05" db="EMBL/GenBank/DDBJ databases">
        <title>Identification and distribution of gene clusters putatively required for synthesis of sphingolipid metabolism inhibitors in phylogenetically diverse species of the filamentous fungus Fusarium.</title>
        <authorList>
            <person name="Kim H.-S."/>
            <person name="Busman M."/>
            <person name="Brown D.W."/>
            <person name="Divon H."/>
            <person name="Uhlig S."/>
            <person name="Proctor R.H."/>
        </authorList>
    </citation>
    <scope>NUCLEOTIDE SEQUENCE [LARGE SCALE GENOMIC DNA]</scope>
    <source>
        <strain evidence="2 3">NRRL 25311</strain>
    </source>
</reference>
<sequence>MALTSFHRMMDLPLEIRHQIYILATPGRVVHTRYPYPTPGIRIGRSSCSTLIPSLLHTFYESRSYLQRTGYRLAFQVTPTGRQFWFNFKRDTLFIDRGTLALMNQGINPFPLEDTQKIRRIAYERASIERYTQAVRLALQGFGELEEVFLVEWQSKVVDFDAPLRKSSESFLPSPIPRQHIYDTRNLCKPTEIQRIDEYLPLLHNKSCSKHALQNPLSVSSLKPIPQDTDLAKYLSEPYEKWRSLDFKREDLELDLAKYWAKLGRPKEKLPKFKPVHLLSDADHQHIRQVRRIGCGILQKRFLEKKRERSRWVKSVAKILALKSPEGA</sequence>
<dbReference type="Proteomes" id="UP000562682">
    <property type="component" value="Unassembled WGS sequence"/>
</dbReference>
<dbReference type="AlphaFoldDB" id="A0A8H5X869"/>